<name>A0A562SXI1_9BACT</name>
<evidence type="ECO:0000313" key="2">
    <source>
        <dbReference type="Proteomes" id="UP000316167"/>
    </source>
</evidence>
<dbReference type="EMBL" id="VLLE01000002">
    <property type="protein sequence ID" value="TWI85728.1"/>
    <property type="molecule type" value="Genomic_DNA"/>
</dbReference>
<organism evidence="1 2">
    <name type="scientific">Lacibacter cauensis</name>
    <dbReference type="NCBI Taxonomy" id="510947"/>
    <lineage>
        <taxon>Bacteria</taxon>
        <taxon>Pseudomonadati</taxon>
        <taxon>Bacteroidota</taxon>
        <taxon>Chitinophagia</taxon>
        <taxon>Chitinophagales</taxon>
        <taxon>Chitinophagaceae</taxon>
        <taxon>Lacibacter</taxon>
    </lineage>
</organism>
<keyword evidence="2" id="KW-1185">Reference proteome</keyword>
<proteinExistence type="predicted"/>
<accession>A0A562SXI1</accession>
<evidence type="ECO:0000313" key="1">
    <source>
        <dbReference type="EMBL" id="TWI85728.1"/>
    </source>
</evidence>
<comment type="caution">
    <text evidence="1">The sequence shown here is derived from an EMBL/GenBank/DDBJ whole genome shotgun (WGS) entry which is preliminary data.</text>
</comment>
<dbReference type="Proteomes" id="UP000316167">
    <property type="component" value="Unassembled WGS sequence"/>
</dbReference>
<gene>
    <name evidence="1" type="ORF">IQ13_0893</name>
</gene>
<sequence length="60" mass="7140">MEKTVKQSTVTFIKDIHCKIPRIFSSEQKIMKVMEAQWENLPLQRFVVSTQLLRVCLQME</sequence>
<reference evidence="1 2" key="1">
    <citation type="journal article" date="2015" name="Stand. Genomic Sci.">
        <title>Genomic Encyclopedia of Bacterial and Archaeal Type Strains, Phase III: the genomes of soil and plant-associated and newly described type strains.</title>
        <authorList>
            <person name="Whitman W.B."/>
            <person name="Woyke T."/>
            <person name="Klenk H.P."/>
            <person name="Zhou Y."/>
            <person name="Lilburn T.G."/>
            <person name="Beck B.J."/>
            <person name="De Vos P."/>
            <person name="Vandamme P."/>
            <person name="Eisen J.A."/>
            <person name="Garrity G."/>
            <person name="Hugenholtz P."/>
            <person name="Kyrpides N.C."/>
        </authorList>
    </citation>
    <scope>NUCLEOTIDE SEQUENCE [LARGE SCALE GENOMIC DNA]</scope>
    <source>
        <strain evidence="1 2">CGMCC 1.7271</strain>
    </source>
</reference>
<dbReference type="AlphaFoldDB" id="A0A562SXI1"/>
<protein>
    <submittedName>
        <fullName evidence="1">Uncharacterized protein</fullName>
    </submittedName>
</protein>